<keyword evidence="4" id="KW-1185">Reference proteome</keyword>
<feature type="domain" description="XdhC- CoxI" evidence="1">
    <location>
        <begin position="120"/>
        <end position="180"/>
    </location>
</feature>
<proteinExistence type="predicted"/>
<organism evidence="3 4">
    <name type="scientific">Streptomyces vinaceusdrappus</name>
    <dbReference type="NCBI Taxonomy" id="67376"/>
    <lineage>
        <taxon>Bacteria</taxon>
        <taxon>Bacillati</taxon>
        <taxon>Actinomycetota</taxon>
        <taxon>Actinomycetes</taxon>
        <taxon>Kitasatosporales</taxon>
        <taxon>Streptomycetaceae</taxon>
        <taxon>Streptomyces</taxon>
        <taxon>Streptomyces rochei group</taxon>
    </lineage>
</organism>
<dbReference type="InterPro" id="IPR003777">
    <property type="entry name" value="XdhC_CoxI"/>
</dbReference>
<dbReference type="InterPro" id="IPR027051">
    <property type="entry name" value="XdhC_Rossmann_dom"/>
</dbReference>
<dbReference type="Pfam" id="PF13478">
    <property type="entry name" value="XdhC_C"/>
    <property type="match status" value="1"/>
</dbReference>
<evidence type="ECO:0000313" key="3">
    <source>
        <dbReference type="EMBL" id="UXI77476.1"/>
    </source>
</evidence>
<dbReference type="RefSeq" id="WP_210952598.1">
    <property type="nucleotide sequence ID" value="NZ_CP104697.1"/>
</dbReference>
<sequence>MLDIAAELHGWLEEGREFAVATVVSVGGSAPRGPGAALAVDSEGTAIGSVSGGCVEGAVYELCAAALSSGETVRERFGYSDEDAFAVGLTCGGVIDVLITPVGAGSAEREVFRAALSTAARGGTAALARVVEGPAELLGRALLVRSDGSYEGGLGGRPDLDRTAVAEAGALLHAGRTGTVGLSEDGSHCPGGLTLLVESRVPPPRMIVFGAVDFAAALVRAGKFLGHHVTVCDARPVFATPARFPEADEVVVDWPDRYLRSTPTDERTVLCVLTHDAKFDVPLLTEALRMPVAFVGAMGSRRTHEDRERRLREAGVTERELARLRSPIGLDLGARTPEETALSIAAEIVAVRHGGTGLPLTGGAAPIHRQLTGAPA</sequence>
<dbReference type="InterPro" id="IPR052698">
    <property type="entry name" value="MoCofactor_Util/Proc"/>
</dbReference>
<dbReference type="Pfam" id="PF02625">
    <property type="entry name" value="XdhC_CoxI"/>
    <property type="match status" value="2"/>
</dbReference>
<dbReference type="PANTHER" id="PTHR30388">
    <property type="entry name" value="ALDEHYDE OXIDOREDUCTASE MOLYBDENUM COFACTOR ASSEMBLY PROTEIN"/>
    <property type="match status" value="1"/>
</dbReference>
<dbReference type="Proteomes" id="UP001064390">
    <property type="component" value="Chromosome"/>
</dbReference>
<name>A0ABY6BQE3_9ACTN</name>
<evidence type="ECO:0000259" key="1">
    <source>
        <dbReference type="Pfam" id="PF02625"/>
    </source>
</evidence>
<feature type="domain" description="XdhC Rossmann" evidence="2">
    <location>
        <begin position="206"/>
        <end position="348"/>
    </location>
</feature>
<reference evidence="3" key="1">
    <citation type="submission" date="2022-09" db="EMBL/GenBank/DDBJ databases">
        <title>Streptomyces vinaceusdrappus strain AC-40.</title>
        <authorList>
            <person name="Sedeek A.M."/>
            <person name="Salah I."/>
            <person name="Kamel H.L."/>
            <person name="Soltan M.A."/>
            <person name="Elsayed T.R."/>
        </authorList>
    </citation>
    <scope>NUCLEOTIDE SEQUENCE</scope>
    <source>
        <strain evidence="3">AC-40</strain>
    </source>
</reference>
<gene>
    <name evidence="3" type="ORF">N6Q81_05125</name>
</gene>
<feature type="domain" description="XdhC- CoxI" evidence="1">
    <location>
        <begin position="11"/>
        <end position="78"/>
    </location>
</feature>
<evidence type="ECO:0000313" key="4">
    <source>
        <dbReference type="Proteomes" id="UP001064390"/>
    </source>
</evidence>
<dbReference type="Gene3D" id="3.40.50.720">
    <property type="entry name" value="NAD(P)-binding Rossmann-like Domain"/>
    <property type="match status" value="1"/>
</dbReference>
<protein>
    <submittedName>
        <fullName evidence="3">XdhC family protein</fullName>
    </submittedName>
</protein>
<dbReference type="EMBL" id="CP104697">
    <property type="protein sequence ID" value="UXI77476.1"/>
    <property type="molecule type" value="Genomic_DNA"/>
</dbReference>
<accession>A0ABY6BQE3</accession>
<evidence type="ECO:0000259" key="2">
    <source>
        <dbReference type="Pfam" id="PF13478"/>
    </source>
</evidence>
<dbReference type="PANTHER" id="PTHR30388:SF4">
    <property type="entry name" value="MOLYBDENUM COFACTOR INSERTION CHAPERONE PAOD"/>
    <property type="match status" value="1"/>
</dbReference>